<evidence type="ECO:0000256" key="5">
    <source>
        <dbReference type="ARBA" id="ARBA00023002"/>
    </source>
</evidence>
<dbReference type="InterPro" id="IPR036291">
    <property type="entry name" value="NAD(P)-bd_dom_sf"/>
</dbReference>
<evidence type="ECO:0000256" key="1">
    <source>
        <dbReference type="ARBA" id="ARBA00004496"/>
    </source>
</evidence>
<reference evidence="7" key="1">
    <citation type="journal article" date="2019" name="Int. J. Syst. Evol. Microbiol.">
        <title>The Global Catalogue of Microorganisms (GCM) 10K type strain sequencing project: providing services to taxonomists for standard genome sequencing and annotation.</title>
        <authorList>
            <consortium name="The Broad Institute Genomics Platform"/>
            <consortium name="The Broad Institute Genome Sequencing Center for Infectious Disease"/>
            <person name="Wu L."/>
            <person name="Ma J."/>
        </authorList>
    </citation>
    <scope>NUCLEOTIDE SEQUENCE [LARGE SCALE GENOMIC DNA]</scope>
    <source>
        <strain evidence="7">CGMCC 4.7152</strain>
    </source>
</reference>
<evidence type="ECO:0000313" key="7">
    <source>
        <dbReference type="Proteomes" id="UP001595912"/>
    </source>
</evidence>
<dbReference type="Pfam" id="PF00106">
    <property type="entry name" value="adh_short"/>
    <property type="match status" value="1"/>
</dbReference>
<dbReference type="InterPro" id="IPR020904">
    <property type="entry name" value="Sc_DH/Rdtase_CS"/>
</dbReference>
<evidence type="ECO:0000313" key="6">
    <source>
        <dbReference type="EMBL" id="MFC5007293.1"/>
    </source>
</evidence>
<keyword evidence="7" id="KW-1185">Reference proteome</keyword>
<dbReference type="PANTHER" id="PTHR44085">
    <property type="entry name" value="SEPIAPTERIN REDUCTASE"/>
    <property type="match status" value="1"/>
</dbReference>
<organism evidence="6 7">
    <name type="scientific">Dactylosporangium cerinum</name>
    <dbReference type="NCBI Taxonomy" id="1434730"/>
    <lineage>
        <taxon>Bacteria</taxon>
        <taxon>Bacillati</taxon>
        <taxon>Actinomycetota</taxon>
        <taxon>Actinomycetes</taxon>
        <taxon>Micromonosporales</taxon>
        <taxon>Micromonosporaceae</taxon>
        <taxon>Dactylosporangium</taxon>
    </lineage>
</organism>
<keyword evidence="5" id="KW-0560">Oxidoreductase</keyword>
<dbReference type="Proteomes" id="UP001595912">
    <property type="component" value="Unassembled WGS sequence"/>
</dbReference>
<dbReference type="PANTHER" id="PTHR44085:SF2">
    <property type="entry name" value="SEPIAPTERIN REDUCTASE"/>
    <property type="match status" value="1"/>
</dbReference>
<dbReference type="EMBL" id="JBHSIU010000121">
    <property type="protein sequence ID" value="MFC5007293.1"/>
    <property type="molecule type" value="Genomic_DNA"/>
</dbReference>
<accession>A0ABV9WJV1</accession>
<protein>
    <submittedName>
        <fullName evidence="6">SDR family NAD(P)-dependent oxidoreductase</fullName>
    </submittedName>
</protein>
<evidence type="ECO:0000256" key="2">
    <source>
        <dbReference type="ARBA" id="ARBA00006484"/>
    </source>
</evidence>
<dbReference type="InterPro" id="IPR051721">
    <property type="entry name" value="Biopterin_syn/organic_redct"/>
</dbReference>
<keyword evidence="3" id="KW-0963">Cytoplasm</keyword>
<dbReference type="SUPFAM" id="SSF51735">
    <property type="entry name" value="NAD(P)-binding Rossmann-fold domains"/>
    <property type="match status" value="1"/>
</dbReference>
<dbReference type="InterPro" id="IPR002347">
    <property type="entry name" value="SDR_fam"/>
</dbReference>
<keyword evidence="4" id="KW-0521">NADP</keyword>
<dbReference type="PROSITE" id="PS00061">
    <property type="entry name" value="ADH_SHORT"/>
    <property type="match status" value="1"/>
</dbReference>
<dbReference type="PRINTS" id="PR00081">
    <property type="entry name" value="GDHRDH"/>
</dbReference>
<dbReference type="RefSeq" id="WP_380127939.1">
    <property type="nucleotide sequence ID" value="NZ_JBHSIU010000121.1"/>
</dbReference>
<gene>
    <name evidence="6" type="ORF">ACFPIJ_56980</name>
</gene>
<comment type="subcellular location">
    <subcellularLocation>
        <location evidence="1">Cytoplasm</location>
    </subcellularLocation>
</comment>
<proteinExistence type="inferred from homology"/>
<comment type="similarity">
    <text evidence="2">Belongs to the short-chain dehydrogenases/reductases (SDR) family.</text>
</comment>
<dbReference type="Gene3D" id="3.40.50.720">
    <property type="entry name" value="NAD(P)-binding Rossmann-like Domain"/>
    <property type="match status" value="1"/>
</dbReference>
<evidence type="ECO:0000256" key="4">
    <source>
        <dbReference type="ARBA" id="ARBA00022857"/>
    </source>
</evidence>
<sequence length="249" mass="26394">MSPTAGRRSVRRAIITGISRGLGAALFDVLNDGRTPLLGIGRTFTDAQHRTADQSDGLVTLRTTDLSDPDQLPTRAELTAFTAGCAGDDELLLIHNAATIGPIGLVGRLDDRQVQDALATNLLAPALLTNSLLYAAPAALHTIRILFISSAAAHRAYAGWATYCATKAGAEVFMRCIAETAPRPCTVEIIDPGAMETEMQQAIRTLGHGLPGHERLVERHRLGQIGDANIVAQRIASEHLTPPAELLGA</sequence>
<comment type="caution">
    <text evidence="6">The sequence shown here is derived from an EMBL/GenBank/DDBJ whole genome shotgun (WGS) entry which is preliminary data.</text>
</comment>
<name>A0ABV9WJV1_9ACTN</name>
<evidence type="ECO:0000256" key="3">
    <source>
        <dbReference type="ARBA" id="ARBA00022490"/>
    </source>
</evidence>